<gene>
    <name evidence="3" type="ORF">ENH_00065150</name>
</gene>
<feature type="transmembrane region" description="Helical" evidence="2">
    <location>
        <begin position="1073"/>
        <end position="1100"/>
    </location>
</feature>
<reference evidence="3" key="1">
    <citation type="submission" date="2013-10" db="EMBL/GenBank/DDBJ databases">
        <title>Genomic analysis of the causative agents of coccidiosis in chickens.</title>
        <authorList>
            <person name="Reid A.J."/>
            <person name="Blake D."/>
            <person name="Billington K."/>
            <person name="Browne H."/>
            <person name="Dunn M."/>
            <person name="Hung S."/>
            <person name="Kawahara F."/>
            <person name="Miranda-Saavedra D."/>
            <person name="Mourier T."/>
            <person name="Nagra H."/>
            <person name="Otto T.D."/>
            <person name="Rawlings N."/>
            <person name="Sanchez A."/>
            <person name="Sanders M."/>
            <person name="Subramaniam C."/>
            <person name="Tay Y."/>
            <person name="Dear P."/>
            <person name="Doerig C."/>
            <person name="Gruber A."/>
            <person name="Parkinson J."/>
            <person name="Shirley M."/>
            <person name="Wan K.L."/>
            <person name="Berriman M."/>
            <person name="Tomley F."/>
            <person name="Pain A."/>
        </authorList>
    </citation>
    <scope>NUCLEOTIDE SEQUENCE [LARGE SCALE GENOMIC DNA]</scope>
    <source>
        <strain evidence="3">Houghton</strain>
    </source>
</reference>
<proteinExistence type="predicted"/>
<dbReference type="GeneID" id="25476652"/>
<dbReference type="PANTHER" id="PTHR24330">
    <property type="entry name" value="HOMEOBOX PROTEIN BARH-LIKE"/>
    <property type="match status" value="1"/>
</dbReference>
<dbReference type="RefSeq" id="XP_013432726.1">
    <property type="nucleotide sequence ID" value="XM_013577272.1"/>
</dbReference>
<feature type="transmembrane region" description="Helical" evidence="2">
    <location>
        <begin position="754"/>
        <end position="774"/>
    </location>
</feature>
<sequence length="1257" mass="132786">MSRFSLEAWRRFGPKNLIRRLRLKIRSSSSSSSSSSIRSLSREEKLQYLLRSPLLFIGGLFYLFCLPSWPHSTEVEEHAFAAGQHAAAIRKPATPFAAAVLSLASFVYLRLEAAAAAAAAVPAAAAASHAAAAPSPCFSGPLKPSRYPFIFLPESSLRPRMQQQQQQQQQLQQQQCTEQQAPAALRELHALFAALQLESSLQPFYLVESSDAAAAAGGTAAAAAAAAGAAAAPPAAATLHFNFVAVARSSRGDGQEAILFPFLYDFNDPIAEPAAAAAAAATATTEASAAAPRAGAAAAAAFAAVVQHLLKAANINGAAEASAPAAALSRFAAADWLLLLQQLPPLDGLMQGMKQEGVRVSARVAAAAAAALTVQLQQHSPWLAKDVIIVVADRQLPYAAGLRAFAEYYFRGASGGLRQPPGGGPWGPPVPVHVGTVLELSSYVPVDAALPAAAAAAAAAEAAAAFQRETDRIEADTDEAAAAAAAAAANAASLSAGARWTDPHVLPRKLTLQQLAPLQLLLQQQQEQQGQQQQQQQHHIRGDLVLPDFGSLSFVHVDFEGADGQVANEDIANVLIMEARSEAVPMTLRSFWEQVWRPAIGAGAHTSVEPLLREGINAAAAVVHPSLPGGSSSFSWAALLAMMERMAHSCSNVESSLFRSFASYFFISRNTHVSGGTFIFITPLLVLSLALPLLASRVVSDFRIFAIGILSVAAAVAAALPDKFGLFLFGKSAAPLCTQWDPRDLVAYAQKAAIWLYLAVPAYVLLLVLLVYFARRIRRMQLQAGEHESQQSDPGALFVAPSTPERIKAATYAEIFDKAANKAAAAGVPRGAAADAAAGAAAAGVPRGAAADAAAGAAADSAAADAASSAAAVRSSPEAADADGAAVQLSPQQQAQQQKEQQQQEELQQQIQMEAANVILDNWLPPSVPPPVWICLRACCRFYLVVIMLTLLPCNVSLSWLLGVLLLPPLQLLQPILAGSASKCQQQRQQQQQQQQQEKTKSKADAKEIEMDDVHKIRGDAANMLEQQQKQQKRIRRWLLLRKAALLLSVLLLVLLFTDFTLLSVSFPAAGAAAAAAAAVTVAAAAAAAAAGGSCLIACVCEQPVRQRLFEVATDYAMEGAAALSNSKFPSPELLLQWLGSGVLQQQQLQQHHMPFNAEASAAAGDAFAPALVGSAAVPAAWSDWQQQQQQQHREQLQLLKLPLAWQLLPKHPNSLLLLLYGLGRDAVCIGSSTFALFVFGLLPLCFFFTVLLFLPS</sequence>
<keyword evidence="4" id="KW-1185">Reference proteome</keyword>
<dbReference type="PANTHER" id="PTHR24330:SF19">
    <property type="entry name" value="MEDIATOR OF RNA POLYMERASE II TRANSCRIPTION SUBUNIT 29"/>
    <property type="match status" value="1"/>
</dbReference>
<reference evidence="3" key="2">
    <citation type="submission" date="2013-10" db="EMBL/GenBank/DDBJ databases">
        <authorList>
            <person name="Aslett M."/>
        </authorList>
    </citation>
    <scope>NUCLEOTIDE SEQUENCE [LARGE SCALE GENOMIC DNA]</scope>
    <source>
        <strain evidence="3">Houghton</strain>
    </source>
</reference>
<feature type="compositionally biased region" description="Low complexity" evidence="1">
    <location>
        <begin position="987"/>
        <end position="997"/>
    </location>
</feature>
<dbReference type="VEuPathDB" id="ToxoDB:ENH_00065150"/>
<evidence type="ECO:0000313" key="3">
    <source>
        <dbReference type="EMBL" id="CDJ64259.1"/>
    </source>
</evidence>
<keyword evidence="2" id="KW-0472">Membrane</keyword>
<feature type="transmembrane region" description="Helical" evidence="2">
    <location>
        <begin position="702"/>
        <end position="720"/>
    </location>
</feature>
<accession>U6MP68</accession>
<feature type="compositionally biased region" description="Low complexity" evidence="1">
    <location>
        <begin position="892"/>
        <end position="908"/>
    </location>
</feature>
<feature type="transmembrane region" description="Helical" evidence="2">
    <location>
        <begin position="1235"/>
        <end position="1255"/>
    </location>
</feature>
<evidence type="ECO:0000256" key="2">
    <source>
        <dbReference type="SAM" id="Phobius"/>
    </source>
</evidence>
<protein>
    <submittedName>
        <fullName evidence="3">Glycosylphosphatidylinositol anchor attachment 1 protein, putative</fullName>
    </submittedName>
</protein>
<evidence type="ECO:0000256" key="1">
    <source>
        <dbReference type="SAM" id="MobiDB-lite"/>
    </source>
</evidence>
<dbReference type="InterPro" id="IPR052145">
    <property type="entry name" value="Mediator/Homeobox_domain"/>
</dbReference>
<dbReference type="OrthoDB" id="10657224at2759"/>
<dbReference type="AlphaFoldDB" id="U6MP68"/>
<feature type="region of interest" description="Disordered" evidence="1">
    <location>
        <begin position="881"/>
        <end position="908"/>
    </location>
</feature>
<feature type="region of interest" description="Disordered" evidence="1">
    <location>
        <begin position="987"/>
        <end position="1006"/>
    </location>
</feature>
<dbReference type="EMBL" id="HG722928">
    <property type="protein sequence ID" value="CDJ64259.1"/>
    <property type="molecule type" value="Genomic_DNA"/>
</dbReference>
<keyword evidence="2" id="KW-1133">Transmembrane helix</keyword>
<organism evidence="3 4">
    <name type="scientific">Eimeria necatrix</name>
    <dbReference type="NCBI Taxonomy" id="51315"/>
    <lineage>
        <taxon>Eukaryota</taxon>
        <taxon>Sar</taxon>
        <taxon>Alveolata</taxon>
        <taxon>Apicomplexa</taxon>
        <taxon>Conoidasida</taxon>
        <taxon>Coccidia</taxon>
        <taxon>Eucoccidiorida</taxon>
        <taxon>Eimeriorina</taxon>
        <taxon>Eimeriidae</taxon>
        <taxon>Eimeria</taxon>
    </lineage>
</organism>
<keyword evidence="2" id="KW-0812">Transmembrane</keyword>
<feature type="transmembrane region" description="Helical" evidence="2">
    <location>
        <begin position="1044"/>
        <end position="1067"/>
    </location>
</feature>
<evidence type="ECO:0000313" key="4">
    <source>
        <dbReference type="Proteomes" id="UP000030754"/>
    </source>
</evidence>
<feature type="transmembrane region" description="Helical" evidence="2">
    <location>
        <begin position="673"/>
        <end position="695"/>
    </location>
</feature>
<dbReference type="Proteomes" id="UP000030754">
    <property type="component" value="Unassembled WGS sequence"/>
</dbReference>
<name>U6MP68_9EIME</name>